<dbReference type="GO" id="GO:0042254">
    <property type="term" value="P:ribosome biogenesis"/>
    <property type="evidence" value="ECO:0007669"/>
    <property type="project" value="UniProtKB-KW"/>
</dbReference>
<organism evidence="7 8">
    <name type="scientific">Cyclotella atomus</name>
    <dbReference type="NCBI Taxonomy" id="382360"/>
    <lineage>
        <taxon>Eukaryota</taxon>
        <taxon>Sar</taxon>
        <taxon>Stramenopiles</taxon>
        <taxon>Ochrophyta</taxon>
        <taxon>Bacillariophyta</taxon>
        <taxon>Coscinodiscophyceae</taxon>
        <taxon>Thalassiosirophycidae</taxon>
        <taxon>Stephanodiscales</taxon>
        <taxon>Stephanodiscaceae</taxon>
        <taxon>Cyclotella</taxon>
    </lineage>
</organism>
<accession>A0ABD3MYY8</accession>
<comment type="similarity">
    <text evidence="2">Belongs to the EBP2 family.</text>
</comment>
<keyword evidence="3" id="KW-0690">Ribosome biogenesis</keyword>
<reference evidence="7 8" key="1">
    <citation type="submission" date="2024-10" db="EMBL/GenBank/DDBJ databases">
        <title>Updated reference genomes for cyclostephanoid diatoms.</title>
        <authorList>
            <person name="Roberts W.R."/>
            <person name="Alverson A.J."/>
        </authorList>
    </citation>
    <scope>NUCLEOTIDE SEQUENCE [LARGE SCALE GENOMIC DNA]</scope>
    <source>
        <strain evidence="7 8">AJA010-31</strain>
    </source>
</reference>
<dbReference type="PANTHER" id="PTHR13028">
    <property type="entry name" value="RRNA PROCESSING PROTEIN EBNA1-BINDING PROTEIN-RELATED"/>
    <property type="match status" value="1"/>
</dbReference>
<dbReference type="InterPro" id="IPR008610">
    <property type="entry name" value="Ebp2"/>
</dbReference>
<keyword evidence="4" id="KW-0175">Coiled coil</keyword>
<feature type="compositionally biased region" description="Acidic residues" evidence="6">
    <location>
        <begin position="124"/>
        <end position="139"/>
    </location>
</feature>
<feature type="compositionally biased region" description="Acidic residues" evidence="6">
    <location>
        <begin position="97"/>
        <end position="116"/>
    </location>
</feature>
<feature type="compositionally biased region" description="Basic and acidic residues" evidence="6">
    <location>
        <begin position="398"/>
        <end position="408"/>
    </location>
</feature>
<gene>
    <name evidence="7" type="ORF">ACHAWO_001518</name>
</gene>
<feature type="compositionally biased region" description="Basic residues" evidence="6">
    <location>
        <begin position="388"/>
        <end position="397"/>
    </location>
</feature>
<sequence>MVAAKSKKKSPKPSAPKAKKSKTEEVIQEDILQAIDAISDESDDEDAGLVIEDASDEEDNEQWDAEALALRQMISDGKFNDLLKHHEKKGKRKQEAESEEKEVAEEELDSDDASEQDDSHAEEKDDEESESSDDDDDKEEQQKAAVQDTRATALQAAIQSSNRHLPFAESFAVVPPTPLPFGSRAASKSIAVGVDDDNDNGAVDVHDDLKREVAFYDTALEAVNIARGECEKIGIPFTRPDDFFAEMIKTDEHMAKIKDRLIFETKKIEAVQRRKSNKEQTVMAKERRAHRLAEKAKHKKDHMKDVAEWKRDAERGRGGLGGRVIDAEEEEERLRGVGKKRAAADKRYGFGGKKGRFKQNDAKTLNDMSGFKPRGSFAGGQKTSAAGGKKKNKRAGKRARDAARSGRS</sequence>
<evidence type="ECO:0000256" key="5">
    <source>
        <dbReference type="ARBA" id="ARBA00023242"/>
    </source>
</evidence>
<feature type="region of interest" description="Disordered" evidence="6">
    <location>
        <begin position="1"/>
        <end position="69"/>
    </location>
</feature>
<dbReference type="Pfam" id="PF05890">
    <property type="entry name" value="Ebp2"/>
    <property type="match status" value="1"/>
</dbReference>
<feature type="region of interest" description="Disordered" evidence="6">
    <location>
        <begin position="294"/>
        <end position="324"/>
    </location>
</feature>
<dbReference type="GO" id="GO:0005730">
    <property type="term" value="C:nucleolus"/>
    <property type="evidence" value="ECO:0007669"/>
    <property type="project" value="UniProtKB-SubCell"/>
</dbReference>
<evidence type="ECO:0000313" key="8">
    <source>
        <dbReference type="Proteomes" id="UP001530400"/>
    </source>
</evidence>
<name>A0ABD3MYY8_9STRA</name>
<keyword evidence="5" id="KW-0539">Nucleus</keyword>
<comment type="subcellular location">
    <subcellularLocation>
        <location evidence="1">Nucleus</location>
        <location evidence="1">Nucleolus</location>
    </subcellularLocation>
</comment>
<dbReference type="EMBL" id="JALLPJ020001344">
    <property type="protein sequence ID" value="KAL3768569.1"/>
    <property type="molecule type" value="Genomic_DNA"/>
</dbReference>
<feature type="region of interest" description="Disordered" evidence="6">
    <location>
        <begin position="81"/>
        <end position="157"/>
    </location>
</feature>
<evidence type="ECO:0000313" key="7">
    <source>
        <dbReference type="EMBL" id="KAL3768569.1"/>
    </source>
</evidence>
<dbReference type="AlphaFoldDB" id="A0ABD3MYY8"/>
<evidence type="ECO:0000256" key="2">
    <source>
        <dbReference type="ARBA" id="ARBA00007336"/>
    </source>
</evidence>
<evidence type="ECO:0000256" key="4">
    <source>
        <dbReference type="ARBA" id="ARBA00023054"/>
    </source>
</evidence>
<feature type="region of interest" description="Disordered" evidence="6">
    <location>
        <begin position="349"/>
        <end position="408"/>
    </location>
</feature>
<feature type="compositionally biased region" description="Acidic residues" evidence="6">
    <location>
        <begin position="38"/>
        <end position="64"/>
    </location>
</feature>
<proteinExistence type="inferred from homology"/>
<keyword evidence="8" id="KW-1185">Reference proteome</keyword>
<comment type="caution">
    <text evidence="7">The sequence shown here is derived from an EMBL/GenBank/DDBJ whole genome shotgun (WGS) entry which is preliminary data.</text>
</comment>
<feature type="compositionally biased region" description="Basic residues" evidence="6">
    <location>
        <begin position="1"/>
        <end position="11"/>
    </location>
</feature>
<protein>
    <submittedName>
        <fullName evidence="7">Uncharacterized protein</fullName>
    </submittedName>
</protein>
<evidence type="ECO:0000256" key="3">
    <source>
        <dbReference type="ARBA" id="ARBA00022517"/>
    </source>
</evidence>
<evidence type="ECO:0000256" key="6">
    <source>
        <dbReference type="SAM" id="MobiDB-lite"/>
    </source>
</evidence>
<dbReference type="PANTHER" id="PTHR13028:SF0">
    <property type="entry name" value="RRNA-PROCESSING PROTEIN EBP2-RELATED"/>
    <property type="match status" value="1"/>
</dbReference>
<evidence type="ECO:0000256" key="1">
    <source>
        <dbReference type="ARBA" id="ARBA00004604"/>
    </source>
</evidence>
<dbReference type="Proteomes" id="UP001530400">
    <property type="component" value="Unassembled WGS sequence"/>
</dbReference>
<feature type="compositionally biased region" description="Basic and acidic residues" evidence="6">
    <location>
        <begin position="302"/>
        <end position="317"/>
    </location>
</feature>